<feature type="region of interest" description="Disordered" evidence="1">
    <location>
        <begin position="1"/>
        <end position="198"/>
    </location>
</feature>
<dbReference type="Proteomes" id="UP000316079">
    <property type="component" value="Unassembled WGS sequence"/>
</dbReference>
<comment type="caution">
    <text evidence="2">The sequence shown here is derived from an EMBL/GenBank/DDBJ whole genome shotgun (WGS) entry which is preliminary data.</text>
</comment>
<evidence type="ECO:0000313" key="2">
    <source>
        <dbReference type="EMBL" id="TRY66763.1"/>
    </source>
</evidence>
<dbReference type="GO" id="GO:0005654">
    <property type="term" value="C:nucleoplasm"/>
    <property type="evidence" value="ECO:0007669"/>
    <property type="project" value="TreeGrafter"/>
</dbReference>
<reference evidence="2 3" key="1">
    <citation type="journal article" date="2019" name="Sci. Data">
        <title>Hybrid genome assembly and annotation of Danionella translucida.</title>
        <authorList>
            <person name="Kadobianskyi M."/>
            <person name="Schulze L."/>
            <person name="Schuelke M."/>
            <person name="Judkewitz B."/>
        </authorList>
    </citation>
    <scope>NUCLEOTIDE SEQUENCE [LARGE SCALE GENOMIC DNA]</scope>
    <source>
        <strain evidence="2 3">Bolton</strain>
    </source>
</reference>
<feature type="compositionally biased region" description="Low complexity" evidence="1">
    <location>
        <begin position="8"/>
        <end position="22"/>
    </location>
</feature>
<name>A0A553NMT7_9TELE</name>
<evidence type="ECO:0000313" key="3">
    <source>
        <dbReference type="Proteomes" id="UP000316079"/>
    </source>
</evidence>
<feature type="compositionally biased region" description="Polar residues" evidence="1">
    <location>
        <begin position="121"/>
        <end position="142"/>
    </location>
</feature>
<keyword evidence="3" id="KW-1185">Reference proteome</keyword>
<dbReference type="PANTHER" id="PTHR13020:SF9">
    <property type="entry name" value="TRINUCLEOTIDE REPEAT-CONTAINING GENE 6C PROTEIN"/>
    <property type="match status" value="1"/>
</dbReference>
<dbReference type="STRING" id="623744.A0A553NMT7"/>
<dbReference type="InterPro" id="IPR052068">
    <property type="entry name" value="GW182_domain"/>
</dbReference>
<organism evidence="2 3">
    <name type="scientific">Danionella cerebrum</name>
    <dbReference type="NCBI Taxonomy" id="2873325"/>
    <lineage>
        <taxon>Eukaryota</taxon>
        <taxon>Metazoa</taxon>
        <taxon>Chordata</taxon>
        <taxon>Craniata</taxon>
        <taxon>Vertebrata</taxon>
        <taxon>Euteleostomi</taxon>
        <taxon>Actinopterygii</taxon>
        <taxon>Neopterygii</taxon>
        <taxon>Teleostei</taxon>
        <taxon>Ostariophysi</taxon>
        <taxon>Cypriniformes</taxon>
        <taxon>Danionidae</taxon>
        <taxon>Danioninae</taxon>
        <taxon>Danionella</taxon>
    </lineage>
</organism>
<dbReference type="AlphaFoldDB" id="A0A553NMT7"/>
<dbReference type="PANTHER" id="PTHR13020">
    <property type="entry name" value="TRINUCLEOTIDE REPEAT-CONTAINING GENE 6"/>
    <property type="match status" value="1"/>
</dbReference>
<proteinExistence type="predicted"/>
<feature type="compositionally biased region" description="Polar residues" evidence="1">
    <location>
        <begin position="23"/>
        <end position="44"/>
    </location>
</feature>
<feature type="compositionally biased region" description="Low complexity" evidence="1">
    <location>
        <begin position="106"/>
        <end position="120"/>
    </location>
</feature>
<accession>A0A553NMT7</accession>
<dbReference type="OrthoDB" id="8961531at2759"/>
<protein>
    <submittedName>
        <fullName evidence="2">Uncharacterized protein</fullName>
    </submittedName>
</protein>
<dbReference type="EMBL" id="SRMA01026824">
    <property type="protein sequence ID" value="TRY66763.1"/>
    <property type="molecule type" value="Genomic_DNA"/>
</dbReference>
<dbReference type="GO" id="GO:0060213">
    <property type="term" value="P:positive regulation of nuclear-transcribed mRNA poly(A) tail shortening"/>
    <property type="evidence" value="ECO:0007669"/>
    <property type="project" value="TreeGrafter"/>
</dbReference>
<dbReference type="GO" id="GO:0035195">
    <property type="term" value="P:miRNA-mediated post-transcriptional gene silencing"/>
    <property type="evidence" value="ECO:0007669"/>
    <property type="project" value="TreeGrafter"/>
</dbReference>
<dbReference type="GO" id="GO:0000932">
    <property type="term" value="C:P-body"/>
    <property type="evidence" value="ECO:0007669"/>
    <property type="project" value="TreeGrafter"/>
</dbReference>
<evidence type="ECO:0000256" key="1">
    <source>
        <dbReference type="SAM" id="MobiDB-lite"/>
    </source>
</evidence>
<feature type="compositionally biased region" description="Polar residues" evidence="1">
    <location>
        <begin position="177"/>
        <end position="186"/>
    </location>
</feature>
<gene>
    <name evidence="2" type="ORF">DNTS_028798</name>
</gene>
<sequence>MVPDSAKPSSTTLPPTIPSEPSASSSTGGNGKRSLSINHQQQCTAVPRYPPREVPPRFRQHEHKQLLKRGQPLPAGSTALVQPSSNNPTPQPVCCQNDPVPDSAKPSSTTLPPTIPSEPSASSSTGGNGKRSLSINHQQQCTAVPRYPPREVPPRFRQHEHKQLLKRGQPLPAGSTALVQPSSNNPTPQPVCCQNDPG</sequence>
<feature type="compositionally biased region" description="Polar residues" evidence="1">
    <location>
        <begin position="79"/>
        <end position="88"/>
    </location>
</feature>